<sequence length="126" mass="14523">MRLVQILILTILCIILINDGISADKSQRTDAKAYEKPRGIQHPEKYKDIKYAGEGCEWFGTAPFCKELCPLDYDHIRSHSGLCSWKELITGKTNCVPDRSFGRPCLFYGMKHFCCKFVLKFPLRFV</sequence>
<organism evidence="3 5">
    <name type="scientific">Dracunculus medinensis</name>
    <name type="common">Guinea worm</name>
    <dbReference type="NCBI Taxonomy" id="318479"/>
    <lineage>
        <taxon>Eukaryota</taxon>
        <taxon>Metazoa</taxon>
        <taxon>Ecdysozoa</taxon>
        <taxon>Nematoda</taxon>
        <taxon>Chromadorea</taxon>
        <taxon>Rhabditida</taxon>
        <taxon>Spirurina</taxon>
        <taxon>Dracunculoidea</taxon>
        <taxon>Dracunculidae</taxon>
        <taxon>Dracunculus</taxon>
    </lineage>
</organism>
<reference evidence="2 4" key="2">
    <citation type="submission" date="2018-11" db="EMBL/GenBank/DDBJ databases">
        <authorList>
            <consortium name="Pathogen Informatics"/>
        </authorList>
    </citation>
    <scope>NUCLEOTIDE SEQUENCE [LARGE SCALE GENOMIC DNA]</scope>
</reference>
<dbReference type="PANTHER" id="PTHR35180:SF4">
    <property type="entry name" value="PROTEIN CBG06219"/>
    <property type="match status" value="1"/>
</dbReference>
<keyword evidence="4" id="KW-1185">Reference proteome</keyword>
<dbReference type="Proteomes" id="UP000274756">
    <property type="component" value="Unassembled WGS sequence"/>
</dbReference>
<evidence type="ECO:0000313" key="5">
    <source>
        <dbReference type="WBParaSite" id="DME_0000691701-mRNA-1"/>
    </source>
</evidence>
<dbReference type="EMBL" id="UYYG01001190">
    <property type="protein sequence ID" value="VDN59776.1"/>
    <property type="molecule type" value="Genomic_DNA"/>
</dbReference>
<name>A0A0N4UHA5_DRAME</name>
<dbReference type="WBParaSite" id="DME_0000691701-mRNA-1">
    <property type="protein sequence ID" value="DME_0000691701-mRNA-1"/>
    <property type="gene ID" value="DME_0000691701"/>
</dbReference>
<dbReference type="AlphaFoldDB" id="A0A0N4UHA5"/>
<evidence type="ECO:0000313" key="4">
    <source>
        <dbReference type="Proteomes" id="UP000274756"/>
    </source>
</evidence>
<evidence type="ECO:0000313" key="2">
    <source>
        <dbReference type="EMBL" id="VDN59776.1"/>
    </source>
</evidence>
<protein>
    <submittedName>
        <fullName evidence="5">SVWC domain-containing protein</fullName>
    </submittedName>
</protein>
<keyword evidence="1" id="KW-0732">Signal</keyword>
<dbReference type="PANTHER" id="PTHR35180">
    <property type="entry name" value="PROTEIN CBG06219"/>
    <property type="match status" value="1"/>
</dbReference>
<evidence type="ECO:0000256" key="1">
    <source>
        <dbReference type="SAM" id="SignalP"/>
    </source>
</evidence>
<accession>A0A0N4UHA5</accession>
<reference evidence="5" key="1">
    <citation type="submission" date="2017-02" db="UniProtKB">
        <authorList>
            <consortium name="WormBaseParasite"/>
        </authorList>
    </citation>
    <scope>IDENTIFICATION</scope>
</reference>
<evidence type="ECO:0000313" key="3">
    <source>
        <dbReference type="Proteomes" id="UP000038040"/>
    </source>
</evidence>
<feature type="signal peptide" evidence="1">
    <location>
        <begin position="1"/>
        <end position="23"/>
    </location>
</feature>
<feature type="chain" id="PRO_5041042288" evidence="1">
    <location>
        <begin position="24"/>
        <end position="126"/>
    </location>
</feature>
<proteinExistence type="predicted"/>
<gene>
    <name evidence="2" type="ORF">DME_LOCUS9749</name>
</gene>
<dbReference type="Proteomes" id="UP000038040">
    <property type="component" value="Unplaced"/>
</dbReference>